<name>A0A0M3TAW7_9SPHN</name>
<dbReference type="AlphaFoldDB" id="A0A0M3TAW7"/>
<dbReference type="PATRIC" id="fig|361183.4.peg.2483"/>
<dbReference type="Proteomes" id="UP000057938">
    <property type="component" value="Chromosome"/>
</dbReference>
<evidence type="ECO:0000256" key="1">
    <source>
        <dbReference type="SAM" id="Phobius"/>
    </source>
</evidence>
<dbReference type="EC" id="1.1.1.205" evidence="2"/>
<dbReference type="KEGG" id="aep:AMC99_02529"/>
<dbReference type="EMBL" id="CP012669">
    <property type="protein sequence ID" value="ALE17802.1"/>
    <property type="molecule type" value="Genomic_DNA"/>
</dbReference>
<gene>
    <name evidence="2" type="ORF">AMC99_02529</name>
</gene>
<evidence type="ECO:0000313" key="2">
    <source>
        <dbReference type="EMBL" id="ALE17802.1"/>
    </source>
</evidence>
<evidence type="ECO:0000313" key="3">
    <source>
        <dbReference type="Proteomes" id="UP000057938"/>
    </source>
</evidence>
<proteinExistence type="predicted"/>
<keyword evidence="3" id="KW-1185">Reference proteome</keyword>
<dbReference type="GO" id="GO:0003938">
    <property type="term" value="F:IMP dehydrogenase activity"/>
    <property type="evidence" value="ECO:0007669"/>
    <property type="project" value="UniProtKB-EC"/>
</dbReference>
<feature type="transmembrane region" description="Helical" evidence="1">
    <location>
        <begin position="96"/>
        <end position="122"/>
    </location>
</feature>
<organism evidence="2 3">
    <name type="scientific">Altererythrobacter epoxidivorans</name>
    <dbReference type="NCBI Taxonomy" id="361183"/>
    <lineage>
        <taxon>Bacteria</taxon>
        <taxon>Pseudomonadati</taxon>
        <taxon>Pseudomonadota</taxon>
        <taxon>Alphaproteobacteria</taxon>
        <taxon>Sphingomonadales</taxon>
        <taxon>Erythrobacteraceae</taxon>
        <taxon>Altererythrobacter</taxon>
    </lineage>
</organism>
<keyword evidence="1" id="KW-1133">Transmembrane helix</keyword>
<protein>
    <submittedName>
        <fullName evidence="2">Inosine-5'-monophosphate dehydrogenase</fullName>
        <ecNumber evidence="2">1.1.1.205</ecNumber>
    </submittedName>
</protein>
<keyword evidence="1" id="KW-0472">Membrane</keyword>
<feature type="transmembrane region" description="Helical" evidence="1">
    <location>
        <begin position="71"/>
        <end position="90"/>
    </location>
</feature>
<keyword evidence="1" id="KW-0812">Transmembrane</keyword>
<dbReference type="STRING" id="361183.AMC99_02529"/>
<accession>A0A0M3TAW7</accession>
<sequence>MALSFAVQSAKNAILRAKKRICISMSLKHVKTAVAIHPCSAHLARMTRKSPLDDPENAAHAWARYRRVMRLMFLITLGTVGIAVALLYKHNGAVSVHYYIATALGVGFTMLLASALMGLMFLSNGTGHDESVDNRLPGHDED</sequence>
<reference evidence="2 3" key="1">
    <citation type="submission" date="2015-09" db="EMBL/GenBank/DDBJ databases">
        <title>Complete genome sequence of a benzo[a]pyrene-degrading bacterium Altererythrobacter epoxidivorans CGMCC 1.7731T.</title>
        <authorList>
            <person name="Li Z."/>
            <person name="Cheng H."/>
            <person name="Huo Y."/>
            <person name="Xu X."/>
        </authorList>
    </citation>
    <scope>NUCLEOTIDE SEQUENCE [LARGE SCALE GENOMIC DNA]</scope>
    <source>
        <strain evidence="2 3">CGMCC 1.7731</strain>
    </source>
</reference>
<keyword evidence="2" id="KW-0560">Oxidoreductase</keyword>